<evidence type="ECO:0000313" key="12">
    <source>
        <dbReference type="EMBL" id="KEJ92438.1"/>
    </source>
</evidence>
<feature type="binding site" evidence="8">
    <location>
        <position position="80"/>
    </location>
    <ligand>
        <name>[4Fe-4S] cluster</name>
        <dbReference type="ChEBI" id="CHEBI:49883"/>
        <label>1</label>
    </ligand>
</feature>
<dbReference type="RefSeq" id="WP_037975811.1">
    <property type="nucleotide sequence ID" value="NZ_JMKI01000027.1"/>
</dbReference>
<feature type="binding site" evidence="8">
    <location>
        <position position="46"/>
    </location>
    <ligand>
        <name>[4Fe-4S] cluster</name>
        <dbReference type="ChEBI" id="CHEBI:49883"/>
        <label>1</label>
    </ligand>
</feature>
<dbReference type="GO" id="GO:0103039">
    <property type="term" value="F:protein methylthiotransferase activity"/>
    <property type="evidence" value="ECO:0007669"/>
    <property type="project" value="UniProtKB-EC"/>
</dbReference>
<dbReference type="GeneID" id="90983472"/>
<dbReference type="GO" id="GO:0051539">
    <property type="term" value="F:4 iron, 4 sulfur cluster binding"/>
    <property type="evidence" value="ECO:0007669"/>
    <property type="project" value="UniProtKB-UniRule"/>
</dbReference>
<dbReference type="PATRIC" id="fig|2754.20.peg.2417"/>
<keyword evidence="13" id="KW-1185">Reference proteome</keyword>
<dbReference type="SFLD" id="SFLDG01082">
    <property type="entry name" value="B12-binding_domain_containing"/>
    <property type="match status" value="1"/>
</dbReference>
<dbReference type="InterPro" id="IPR013848">
    <property type="entry name" value="Methylthiotransferase_N"/>
</dbReference>
<dbReference type="EMBL" id="JMKI01000027">
    <property type="protein sequence ID" value="KEJ92438.1"/>
    <property type="molecule type" value="Genomic_DNA"/>
</dbReference>
<feature type="binding site" evidence="8">
    <location>
        <position position="10"/>
    </location>
    <ligand>
        <name>[4Fe-4S] cluster</name>
        <dbReference type="ChEBI" id="CHEBI:49883"/>
        <label>1</label>
    </ligand>
</feature>
<evidence type="ECO:0000259" key="10">
    <source>
        <dbReference type="PROSITE" id="PS51449"/>
    </source>
</evidence>
<evidence type="ECO:0000256" key="3">
    <source>
        <dbReference type="ARBA" id="ARBA00022679"/>
    </source>
</evidence>
<dbReference type="InterPro" id="IPR023404">
    <property type="entry name" value="rSAM_horseshoe"/>
</dbReference>
<name>A0A073IPZ1_9BACT</name>
<dbReference type="Gene3D" id="3.40.50.12160">
    <property type="entry name" value="Methylthiotransferase, N-terminal domain"/>
    <property type="match status" value="1"/>
</dbReference>
<dbReference type="HAMAP" id="MF_01865">
    <property type="entry name" value="MTTase_RimO"/>
    <property type="match status" value="1"/>
</dbReference>
<dbReference type="InterPro" id="IPR020612">
    <property type="entry name" value="Methylthiotransferase_CS"/>
</dbReference>
<keyword evidence="4 8" id="KW-0949">S-adenosyl-L-methionine</keyword>
<reference evidence="12 13" key="1">
    <citation type="submission" date="2014-04" db="EMBL/GenBank/DDBJ databases">
        <title>Draft Genome Sequence of Synergistes jonesii.</title>
        <authorList>
            <person name="Coil D.A."/>
            <person name="Eisen J.A."/>
            <person name="Holland-Moritz H.E."/>
        </authorList>
    </citation>
    <scope>NUCLEOTIDE SEQUENCE [LARGE SCALE GENOMIC DNA]</scope>
    <source>
        <strain evidence="12 13">78-1</strain>
    </source>
</reference>
<dbReference type="InterPro" id="IPR002792">
    <property type="entry name" value="TRAM_dom"/>
</dbReference>
<evidence type="ECO:0000256" key="1">
    <source>
        <dbReference type="ARBA" id="ARBA00022485"/>
    </source>
</evidence>
<dbReference type="AlphaFoldDB" id="A0A073IPZ1"/>
<dbReference type="PROSITE" id="PS01278">
    <property type="entry name" value="MTTASE_RADICAL"/>
    <property type="match status" value="1"/>
</dbReference>
<dbReference type="Pfam" id="PF04055">
    <property type="entry name" value="Radical_SAM"/>
    <property type="match status" value="1"/>
</dbReference>
<comment type="subcellular location">
    <subcellularLocation>
        <location evidence="8">Cytoplasm</location>
    </subcellularLocation>
</comment>
<dbReference type="eggNOG" id="COG0621">
    <property type="taxonomic scope" value="Bacteria"/>
</dbReference>
<evidence type="ECO:0000256" key="6">
    <source>
        <dbReference type="ARBA" id="ARBA00023004"/>
    </source>
</evidence>
<dbReference type="Gene3D" id="2.40.50.140">
    <property type="entry name" value="Nucleic acid-binding proteins"/>
    <property type="match status" value="1"/>
</dbReference>
<evidence type="ECO:0000256" key="2">
    <source>
        <dbReference type="ARBA" id="ARBA00022490"/>
    </source>
</evidence>
<accession>A0A073IPZ1</accession>
<feature type="binding site" evidence="8">
    <location>
        <position position="145"/>
    </location>
    <ligand>
        <name>[4Fe-4S] cluster</name>
        <dbReference type="ChEBI" id="CHEBI:49883"/>
        <label>2</label>
        <note>4Fe-4S-S-AdoMet</note>
    </ligand>
</feature>
<dbReference type="InterPro" id="IPR007197">
    <property type="entry name" value="rSAM"/>
</dbReference>
<dbReference type="CDD" id="cd01335">
    <property type="entry name" value="Radical_SAM"/>
    <property type="match status" value="1"/>
</dbReference>
<protein>
    <recommendedName>
        <fullName evidence="8">Ribosomal protein uS12 methylthiotransferase RimO</fullName>
        <shortName evidence="8">uS12 MTTase</shortName>
        <shortName evidence="8">uS12 methylthiotransferase</shortName>
        <ecNumber evidence="8">2.8.4.4</ecNumber>
    </recommendedName>
    <alternativeName>
        <fullName evidence="8">Ribosomal protein uS12 (aspartate-C(3))-methylthiotransferase</fullName>
    </alternativeName>
    <alternativeName>
        <fullName evidence="8">Ribosome maturation factor RimO</fullName>
    </alternativeName>
</protein>
<evidence type="ECO:0000256" key="8">
    <source>
        <dbReference type="HAMAP-Rule" id="MF_01865"/>
    </source>
</evidence>
<dbReference type="InterPro" id="IPR006638">
    <property type="entry name" value="Elp3/MiaA/NifB-like_rSAM"/>
</dbReference>
<dbReference type="GO" id="GO:0005829">
    <property type="term" value="C:cytosol"/>
    <property type="evidence" value="ECO:0007669"/>
    <property type="project" value="TreeGrafter"/>
</dbReference>
<gene>
    <name evidence="8" type="primary">rimO</name>
    <name evidence="12" type="ORF">EH55_03850</name>
</gene>
<dbReference type="InterPro" id="IPR058240">
    <property type="entry name" value="rSAM_sf"/>
</dbReference>
<keyword evidence="7 8" id="KW-0411">Iron-sulfur</keyword>
<dbReference type="SUPFAM" id="SSF102114">
    <property type="entry name" value="Radical SAM enzymes"/>
    <property type="match status" value="1"/>
</dbReference>
<feature type="domain" description="MTTase N-terminal" evidence="10">
    <location>
        <begin position="1"/>
        <end position="117"/>
    </location>
</feature>
<dbReference type="OrthoDB" id="9805215at2"/>
<dbReference type="GO" id="GO:0006400">
    <property type="term" value="P:tRNA modification"/>
    <property type="evidence" value="ECO:0007669"/>
    <property type="project" value="InterPro"/>
</dbReference>
<evidence type="ECO:0000259" key="11">
    <source>
        <dbReference type="PROSITE" id="PS51918"/>
    </source>
</evidence>
<feature type="binding site" evidence="8">
    <location>
        <position position="148"/>
    </location>
    <ligand>
        <name>[4Fe-4S] cluster</name>
        <dbReference type="ChEBI" id="CHEBI:49883"/>
        <label>2</label>
        <note>4Fe-4S-S-AdoMet</note>
    </ligand>
</feature>
<dbReference type="SFLD" id="SFLDG01061">
    <property type="entry name" value="methylthiotransferase"/>
    <property type="match status" value="1"/>
</dbReference>
<comment type="cofactor">
    <cofactor evidence="8">
        <name>[4Fe-4S] cluster</name>
        <dbReference type="ChEBI" id="CHEBI:49883"/>
    </cofactor>
    <text evidence="8">Binds 2 [4Fe-4S] clusters. One cluster is coordinated with 3 cysteines and an exchangeable S-adenosyl-L-methionine.</text>
</comment>
<feature type="binding site" evidence="8">
    <location>
        <position position="141"/>
    </location>
    <ligand>
        <name>[4Fe-4S] cluster</name>
        <dbReference type="ChEBI" id="CHEBI:49883"/>
        <label>2</label>
        <note>4Fe-4S-S-AdoMet</note>
    </ligand>
</feature>
<feature type="domain" description="TRAM" evidence="9">
    <location>
        <begin position="361"/>
        <end position="430"/>
    </location>
</feature>
<evidence type="ECO:0000256" key="4">
    <source>
        <dbReference type="ARBA" id="ARBA00022691"/>
    </source>
</evidence>
<dbReference type="PROSITE" id="PS51918">
    <property type="entry name" value="RADICAL_SAM"/>
    <property type="match status" value="1"/>
</dbReference>
<dbReference type="GO" id="GO:0046872">
    <property type="term" value="F:metal ion binding"/>
    <property type="evidence" value="ECO:0007669"/>
    <property type="project" value="UniProtKB-KW"/>
</dbReference>
<dbReference type="GO" id="GO:0035599">
    <property type="term" value="F:aspartic acid methylthiotransferase activity"/>
    <property type="evidence" value="ECO:0007669"/>
    <property type="project" value="TreeGrafter"/>
</dbReference>
<comment type="caution">
    <text evidence="12">The sequence shown here is derived from an EMBL/GenBank/DDBJ whole genome shotgun (WGS) entry which is preliminary data.</text>
</comment>
<dbReference type="PANTHER" id="PTHR43837:SF1">
    <property type="entry name" value="RIBOSOMAL PROTEIN US12 METHYLTHIOTRANSFERASE RIMO"/>
    <property type="match status" value="1"/>
</dbReference>
<dbReference type="Gene3D" id="3.80.30.20">
    <property type="entry name" value="tm_1862 like domain"/>
    <property type="match status" value="1"/>
</dbReference>
<dbReference type="EC" id="2.8.4.4" evidence="8"/>
<dbReference type="InterPro" id="IPR012340">
    <property type="entry name" value="NA-bd_OB-fold"/>
</dbReference>
<comment type="catalytic activity">
    <reaction evidence="8">
        <text>L-aspartate(89)-[ribosomal protein uS12]-hydrogen + (sulfur carrier)-SH + AH2 + 2 S-adenosyl-L-methionine = 3-methylsulfanyl-L-aspartate(89)-[ribosomal protein uS12]-hydrogen + (sulfur carrier)-H + 5'-deoxyadenosine + L-methionine + A + S-adenosyl-L-homocysteine + 2 H(+)</text>
        <dbReference type="Rhea" id="RHEA:37087"/>
        <dbReference type="Rhea" id="RHEA-COMP:10460"/>
        <dbReference type="Rhea" id="RHEA-COMP:10461"/>
        <dbReference type="Rhea" id="RHEA-COMP:14737"/>
        <dbReference type="Rhea" id="RHEA-COMP:14739"/>
        <dbReference type="ChEBI" id="CHEBI:13193"/>
        <dbReference type="ChEBI" id="CHEBI:15378"/>
        <dbReference type="ChEBI" id="CHEBI:17319"/>
        <dbReference type="ChEBI" id="CHEBI:17499"/>
        <dbReference type="ChEBI" id="CHEBI:29917"/>
        <dbReference type="ChEBI" id="CHEBI:29961"/>
        <dbReference type="ChEBI" id="CHEBI:57844"/>
        <dbReference type="ChEBI" id="CHEBI:57856"/>
        <dbReference type="ChEBI" id="CHEBI:59789"/>
        <dbReference type="ChEBI" id="CHEBI:64428"/>
        <dbReference type="ChEBI" id="CHEBI:73599"/>
        <dbReference type="EC" id="2.8.4.4"/>
    </reaction>
</comment>
<dbReference type="Proteomes" id="UP000027665">
    <property type="component" value="Unassembled WGS sequence"/>
</dbReference>
<dbReference type="InterPro" id="IPR038135">
    <property type="entry name" value="Methylthiotransferase_N_sf"/>
</dbReference>
<proteinExistence type="inferred from homology"/>
<dbReference type="PROSITE" id="PS50926">
    <property type="entry name" value="TRAM"/>
    <property type="match status" value="1"/>
</dbReference>
<dbReference type="PROSITE" id="PS51449">
    <property type="entry name" value="MTTASE_N"/>
    <property type="match status" value="1"/>
</dbReference>
<keyword evidence="3 8" id="KW-0808">Transferase</keyword>
<sequence>MKIFCLTLGCAKNRVDSECLAGALDAAGHTVVPLVEEADCALVNTCGFIRPAVEESVSVILDLEELKKNKKLKMIGVVGCLVNRYGDDLRKEVPSVDFWARCEEWGKVLEALKTPLPDLRRRGFLPSSSRFSRYLKISEGCDNRCSYCAIPFIRGPLRSLPIDVVVREACQLVGEGARELCVVGQDLTVYGTDFDGRPRLIELLDALESSLPRDLWIRLLYLHPSRVNEKLIERVAGGTQILPYLDIPVQHGDPEMLATMNRGIEPDALRSIFAAARTINPDFALRTTCMVGFPGEKKKHFDNLMNFIREVQFDRMGAFSFFAEEGTPAAELPAQLSERTKKKRLGELMGLQEEISLGRQNRFEGRELKVLVEKIDKEENYAEGRSYREAPEVDGTIEIRDIRDGLKEGDVIAVRVTGVMPHDMMGEEII</sequence>
<dbReference type="PANTHER" id="PTHR43837">
    <property type="entry name" value="RIBOSOMAL PROTEIN S12 METHYLTHIOTRANSFERASE RIMO"/>
    <property type="match status" value="1"/>
</dbReference>
<dbReference type="NCBIfam" id="TIGR00089">
    <property type="entry name" value="MiaB/RimO family radical SAM methylthiotransferase"/>
    <property type="match status" value="1"/>
</dbReference>
<comment type="function">
    <text evidence="8">Catalyzes the methylthiolation of an aspartic acid residue of ribosomal protein uS12.</text>
</comment>
<evidence type="ECO:0000256" key="5">
    <source>
        <dbReference type="ARBA" id="ARBA00022723"/>
    </source>
</evidence>
<dbReference type="Pfam" id="PF18693">
    <property type="entry name" value="TRAM_2"/>
    <property type="match status" value="1"/>
</dbReference>
<dbReference type="SMART" id="SM00729">
    <property type="entry name" value="Elp3"/>
    <property type="match status" value="1"/>
</dbReference>
<dbReference type="InterPro" id="IPR005839">
    <property type="entry name" value="Methylthiotransferase"/>
</dbReference>
<dbReference type="SFLD" id="SFLDF00274">
    <property type="entry name" value="ribosomal_protein_S12_methylth"/>
    <property type="match status" value="1"/>
</dbReference>
<keyword evidence="1 8" id="KW-0004">4Fe-4S</keyword>
<keyword evidence="2 8" id="KW-0963">Cytoplasm</keyword>
<dbReference type="Pfam" id="PF00919">
    <property type="entry name" value="UPF0004"/>
    <property type="match status" value="1"/>
</dbReference>
<keyword evidence="6 8" id="KW-0408">Iron</keyword>
<comment type="similarity">
    <text evidence="8">Belongs to the methylthiotransferase family. RimO subfamily.</text>
</comment>
<dbReference type="FunFam" id="3.80.30.20:FF:000001">
    <property type="entry name" value="tRNA-2-methylthio-N(6)-dimethylallyladenosine synthase 2"/>
    <property type="match status" value="1"/>
</dbReference>
<organism evidence="12 13">
    <name type="scientific">Synergistes jonesii</name>
    <dbReference type="NCBI Taxonomy" id="2754"/>
    <lineage>
        <taxon>Bacteria</taxon>
        <taxon>Thermotogati</taxon>
        <taxon>Synergistota</taxon>
        <taxon>Synergistia</taxon>
        <taxon>Synergistales</taxon>
        <taxon>Synergistaceae</taxon>
        <taxon>Synergistes</taxon>
    </lineage>
</organism>
<dbReference type="InterPro" id="IPR005840">
    <property type="entry name" value="Ribosomal_uS12_MeSTrfase_RimO"/>
</dbReference>
<dbReference type="SFLD" id="SFLDS00029">
    <property type="entry name" value="Radical_SAM"/>
    <property type="match status" value="1"/>
</dbReference>
<evidence type="ECO:0000256" key="7">
    <source>
        <dbReference type="ARBA" id="ARBA00023014"/>
    </source>
</evidence>
<dbReference type="NCBIfam" id="TIGR01125">
    <property type="entry name" value="30S ribosomal protein S12 methylthiotransferase RimO"/>
    <property type="match status" value="1"/>
</dbReference>
<keyword evidence="5 8" id="KW-0479">Metal-binding</keyword>
<dbReference type="STRING" id="2754.EH55_03850"/>
<evidence type="ECO:0000313" key="13">
    <source>
        <dbReference type="Proteomes" id="UP000027665"/>
    </source>
</evidence>
<evidence type="ECO:0000259" key="9">
    <source>
        <dbReference type="PROSITE" id="PS50926"/>
    </source>
</evidence>
<feature type="domain" description="Radical SAM core" evidence="11">
    <location>
        <begin position="127"/>
        <end position="359"/>
    </location>
</feature>